<dbReference type="PANTHER" id="PTHR46579:SF1">
    <property type="entry name" value="F5_8 TYPE C DOMAIN-CONTAINING PROTEIN"/>
    <property type="match status" value="1"/>
</dbReference>
<accession>A0A2R6NJW9</accession>
<dbReference type="EMBL" id="MLYV02001150">
    <property type="protein sequence ID" value="PSR72636.1"/>
    <property type="molecule type" value="Genomic_DNA"/>
</dbReference>
<dbReference type="OrthoDB" id="3247418at2759"/>
<feature type="compositionally biased region" description="Basic and acidic residues" evidence="1">
    <location>
        <begin position="61"/>
        <end position="85"/>
    </location>
</feature>
<sequence>MHNILLGVTKTQWYEAWIKGNTLRESTEKTPRELDAIHDYLKAISIIWKEWLPAAKKQHQAKLDKWKSKKGEKPEEPKRRMHPDDGNNFLNLAAAMKIILARTIAINDIPLAKLRLQNYLRGFHSTHPELIKPNFHYITHIFNQILDYGPVYGFWTYLFERLNKILKSCSVNNHDGGELEVTFYREFLRKLNMISGTEHTEGLSVEERLNIDAARMILKTDTDDRGTVAALAQEIAEAAKE</sequence>
<evidence type="ECO:0000313" key="3">
    <source>
        <dbReference type="Proteomes" id="UP000186601"/>
    </source>
</evidence>
<evidence type="ECO:0000256" key="1">
    <source>
        <dbReference type="SAM" id="MobiDB-lite"/>
    </source>
</evidence>
<evidence type="ECO:0000313" key="2">
    <source>
        <dbReference type="EMBL" id="PSR72636.1"/>
    </source>
</evidence>
<dbReference type="STRING" id="98765.A0A2R6NJW9"/>
<dbReference type="AlphaFoldDB" id="A0A2R6NJW9"/>
<feature type="region of interest" description="Disordered" evidence="1">
    <location>
        <begin position="60"/>
        <end position="85"/>
    </location>
</feature>
<protein>
    <submittedName>
        <fullName evidence="2">Uncharacterized protein</fullName>
    </submittedName>
</protein>
<dbReference type="PANTHER" id="PTHR46579">
    <property type="entry name" value="F5/8 TYPE C DOMAIN-CONTAINING PROTEIN-RELATED"/>
    <property type="match status" value="1"/>
</dbReference>
<comment type="caution">
    <text evidence="2">The sequence shown here is derived from an EMBL/GenBank/DDBJ whole genome shotgun (WGS) entry which is preliminary data.</text>
</comment>
<name>A0A2R6NJW9_9APHY</name>
<gene>
    <name evidence="2" type="ORF">PHLCEN_2v11495</name>
</gene>
<proteinExistence type="predicted"/>
<reference evidence="2 3" key="1">
    <citation type="submission" date="2018-02" db="EMBL/GenBank/DDBJ databases">
        <title>Genome sequence of the basidiomycete white-rot fungus Phlebia centrifuga.</title>
        <authorList>
            <person name="Granchi Z."/>
            <person name="Peng M."/>
            <person name="de Vries R.P."/>
            <person name="Hilden K."/>
            <person name="Makela M.R."/>
            <person name="Grigoriev I."/>
            <person name="Riley R."/>
        </authorList>
    </citation>
    <scope>NUCLEOTIDE SEQUENCE [LARGE SCALE GENOMIC DNA]</scope>
    <source>
        <strain evidence="2 3">FBCC195</strain>
    </source>
</reference>
<organism evidence="2 3">
    <name type="scientific">Hermanssonia centrifuga</name>
    <dbReference type="NCBI Taxonomy" id="98765"/>
    <lineage>
        <taxon>Eukaryota</taxon>
        <taxon>Fungi</taxon>
        <taxon>Dikarya</taxon>
        <taxon>Basidiomycota</taxon>
        <taxon>Agaricomycotina</taxon>
        <taxon>Agaricomycetes</taxon>
        <taxon>Polyporales</taxon>
        <taxon>Meruliaceae</taxon>
        <taxon>Hermanssonia</taxon>
    </lineage>
</organism>
<keyword evidence="3" id="KW-1185">Reference proteome</keyword>
<dbReference type="Proteomes" id="UP000186601">
    <property type="component" value="Unassembled WGS sequence"/>
</dbReference>
<feature type="non-terminal residue" evidence="2">
    <location>
        <position position="241"/>
    </location>
</feature>